<dbReference type="InterPro" id="IPR014721">
    <property type="entry name" value="Ribsml_uS5_D2-typ_fold_subgr"/>
</dbReference>
<dbReference type="PANTHER" id="PTHR10169">
    <property type="entry name" value="DNA TOPOISOMERASE/GYRASE"/>
    <property type="match status" value="1"/>
</dbReference>
<sequence>FIVNAADNKQRDKNMTCIKISIDPESNIISIWNNGKGIPVVEHKVEKVYVPALIFGQLLTSSNYDDDEKKVTGGRNGYGAKLCNIFSTKFTVETACKEYKHSFKQTWMNNMMKTSEPKIKHFDGDDYTCITFQPDLSKFKMEKLDKDIVALMTRRAYDLAGSCKGVKVMLNGKKLPVNGFRSYVDLYVKDKLDETGVALKVIHEVVNERWDVCLTLSEKGFQQISFVNSIATTKGGRHVDYVVDQVVGKLIEVVKKKNKAGVSVKPFQAINWFLCFQQVKNHIWVFVNCLIENPSFDSQTKENMTLQPKSFGSKCQLSEKFFKAASNCGIIESILNWVKFKAQTQLNKKCSSVKHSKIKGIPKLDDANDAVHRQKHCRTISLCLWDLNGKDYGKRTRSNGFSLEEGKFRLDVQNKFFTVTVARHWNGVPREVVDVPSLKVSWLDETLSNLVYWPKLCLSLFMQFRFCQLVNFFKRTRNDHSGTTTSYWRSVAPGHGEDKKSRVFFLIPSVDFLDKRYFSLNDEPNLKALWGKTFKRVSKDNSDVKRGRRMIRFVQMLCLESFQAFSKKKIDDRKEWLTNFMEDRRQRRLHGLPEQFLYGTATKHLTYNDFINKELILFSNSDNERSIPSLVDGLKPGQRKVLFTCFKRNDKREVKVAQLAGSVAEMSAYHHGEQALMMTIVNLAQNFVGSNNVNLLQPIGQFGTRLHGGKDAASPRYIFTMLSPLARLLFPSVDDNLLKFLYDDNQRVEPEWYIPIIPMVLVNGAEGIGTGWACKLPNYDTREIVNNVRRMLDGLDPHPMLPNYKNFKGTIQELGQNQYVVSGEIFVVDRNTVEITELPVRTWTQVYKEQVLEPMLNGTEKTPALISDYKEYHTDTTVKFVVKMTEEKLAQAEAAGLHKVFKLQTSLTCNSMVLFDHMGCLKKYETVQDILKEFFDLRLHYYSLRKEWLVGMLGAESTKLNNQARFILEKIQGKITIENRSKRDLIQMLVQRGYESDPVKAWKEAQEKAAEEEDSQNANDDASSASGATSGPDFNYILNMSLWSLTKEKVEELIKHRDSKERELNDLKRKSPSDLWKEDLAAFVEELEKVEAQEREDVLAGMVGKPIKGKVGKPKMKKLQLEETMPSPFGRRIVPQITSAMKADASRKLLKKKKGESDSLAIKMEFDEEFGGVPAEGGGDDSLNASAAAAKTPKPKREKKEPGTRVRRTPSSTKSGAKKVKKRNPWSDDESKSESDLEENEPVIIPRDSLLRRAAAERPKYTFDFSEEEDDADDDDDANNNNDLDELKVKASPVINDREDEFVPSDSLEKDEYDFSPAKSKPSPEKMSQAKKNQDFGNIFSFPSYSQKTDDDTTKLDSDDEDSAPVFSSSFAPKQTEKIPSKTVAAKKAKLDAPPKPKRAPKAKKVETVNSDSDSEFGIPKKTAAPKGKGRGAKKRKASGSENEGEYNPGKKTPKSTPSKKSKKAAFDQDSDVEIFQSGFASETAPKPRTGRARKEVKYFAESDEDDDFDMFN</sequence>
<evidence type="ECO:0000313" key="18">
    <source>
        <dbReference type="Proteomes" id="UP000053258"/>
    </source>
</evidence>
<evidence type="ECO:0000256" key="6">
    <source>
        <dbReference type="ARBA" id="ARBA00011738"/>
    </source>
</evidence>
<evidence type="ECO:0000256" key="4">
    <source>
        <dbReference type="ARBA" id="ARBA00004642"/>
    </source>
</evidence>
<dbReference type="GO" id="GO:0000712">
    <property type="term" value="P:resolution of meiotic recombination intermediates"/>
    <property type="evidence" value="ECO:0007669"/>
    <property type="project" value="TreeGrafter"/>
</dbReference>
<feature type="region of interest" description="Disordered" evidence="15">
    <location>
        <begin position="1170"/>
        <end position="1513"/>
    </location>
</feature>
<dbReference type="GO" id="GO:0005654">
    <property type="term" value="C:nucleoplasm"/>
    <property type="evidence" value="ECO:0007669"/>
    <property type="project" value="UniProtKB-SubCell"/>
</dbReference>
<feature type="compositionally biased region" description="Acidic residues" evidence="15">
    <location>
        <begin position="1502"/>
        <end position="1513"/>
    </location>
</feature>
<dbReference type="InterPro" id="IPR013759">
    <property type="entry name" value="Topo_IIA_B_C"/>
</dbReference>
<dbReference type="InterPro" id="IPR020568">
    <property type="entry name" value="Ribosomal_Su5_D2-typ_SF"/>
</dbReference>
<dbReference type="InterPro" id="IPR013757">
    <property type="entry name" value="Topo_IIA_A_a_sf"/>
</dbReference>
<comment type="cofactor">
    <cofactor evidence="2">
        <name>Mg(2+)</name>
        <dbReference type="ChEBI" id="CHEBI:18420"/>
    </cofactor>
</comment>
<dbReference type="Pfam" id="PF02518">
    <property type="entry name" value="HATPase_c"/>
    <property type="match status" value="1"/>
</dbReference>
<evidence type="ECO:0000256" key="10">
    <source>
        <dbReference type="ARBA" id="ARBA00023235"/>
    </source>
</evidence>
<dbReference type="InterPro" id="IPR012542">
    <property type="entry name" value="DTHCT"/>
</dbReference>
<feature type="non-terminal residue" evidence="17">
    <location>
        <position position="1513"/>
    </location>
</feature>
<feature type="compositionally biased region" description="Basic and acidic residues" evidence="15">
    <location>
        <begin position="1348"/>
        <end position="1357"/>
    </location>
</feature>
<keyword evidence="9 12" id="KW-0238">DNA-binding</keyword>
<dbReference type="PRINTS" id="PR01158">
    <property type="entry name" value="TOPISMRASEII"/>
</dbReference>
<comment type="catalytic activity">
    <reaction evidence="1 12 13">
        <text>ATP-dependent breakage, passage and rejoining of double-stranded DNA.</text>
        <dbReference type="EC" id="5.6.2.2"/>
    </reaction>
</comment>
<comment type="subcellular location">
    <subcellularLocation>
        <location evidence="3">Nucleus</location>
        <location evidence="3">Nucleolus</location>
    </subcellularLocation>
    <subcellularLocation>
        <location evidence="4">Nucleus</location>
        <location evidence="4">Nucleoplasm</location>
    </subcellularLocation>
</comment>
<feature type="active site" description="O-(5'-phospho-DNA)-tyrosine intermediate" evidence="12">
    <location>
        <position position="717"/>
    </location>
</feature>
<evidence type="ECO:0000256" key="15">
    <source>
        <dbReference type="SAM" id="MobiDB-lite"/>
    </source>
</evidence>
<keyword evidence="11" id="KW-0539">Nucleus</keyword>
<dbReference type="CDD" id="cd16930">
    <property type="entry name" value="HATPase_TopII-like"/>
    <property type="match status" value="1"/>
</dbReference>
<evidence type="ECO:0000256" key="5">
    <source>
        <dbReference type="ARBA" id="ARBA00011080"/>
    </source>
</evidence>
<dbReference type="SUPFAM" id="SSF54211">
    <property type="entry name" value="Ribosomal protein S5 domain 2-like"/>
    <property type="match status" value="1"/>
</dbReference>
<evidence type="ECO:0000256" key="2">
    <source>
        <dbReference type="ARBA" id="ARBA00001946"/>
    </source>
</evidence>
<dbReference type="PANTHER" id="PTHR10169:SF36">
    <property type="entry name" value="DNA TOPOISOMERASE 2-BETA"/>
    <property type="match status" value="1"/>
</dbReference>
<dbReference type="GO" id="GO:0005524">
    <property type="term" value="F:ATP binding"/>
    <property type="evidence" value="ECO:0007669"/>
    <property type="project" value="UniProtKB-UniRule"/>
</dbReference>
<comment type="function">
    <text evidence="13">Key decatenating enzyme that alters DNA topology by binding to two double-stranded DNA molecules, generating a double-stranded break in one of the strands, passing the intact strand through the broken strand, and religating the broken strand.</text>
</comment>
<dbReference type="SMART" id="SM00434">
    <property type="entry name" value="TOP4c"/>
    <property type="match status" value="1"/>
</dbReference>
<dbReference type="EC" id="5.6.2.2" evidence="13"/>
<evidence type="ECO:0000256" key="11">
    <source>
        <dbReference type="ARBA" id="ARBA00023242"/>
    </source>
</evidence>
<keyword evidence="8 12" id="KW-0799">Topoisomerase</keyword>
<dbReference type="InterPro" id="IPR050634">
    <property type="entry name" value="DNA_Topoisomerase_II"/>
</dbReference>
<keyword evidence="10 12" id="KW-0413">Isomerase</keyword>
<dbReference type="InterPro" id="IPR003594">
    <property type="entry name" value="HATPase_dom"/>
</dbReference>
<name>A0A093Q9I7_9PASS</name>
<dbReference type="SMART" id="SM00433">
    <property type="entry name" value="TOP2c"/>
    <property type="match status" value="1"/>
</dbReference>
<proteinExistence type="inferred from homology"/>
<dbReference type="InterPro" id="IPR013506">
    <property type="entry name" value="Topo_IIA_bsu_dom2"/>
</dbReference>
<dbReference type="GO" id="GO:0005730">
    <property type="term" value="C:nucleolus"/>
    <property type="evidence" value="ECO:0007669"/>
    <property type="project" value="UniProtKB-SubCell"/>
</dbReference>
<evidence type="ECO:0000256" key="12">
    <source>
        <dbReference type="PROSITE-ProRule" id="PRU01384"/>
    </source>
</evidence>
<dbReference type="GO" id="GO:0003918">
    <property type="term" value="F:DNA topoisomerase type II (double strand cut, ATP-hydrolyzing) activity"/>
    <property type="evidence" value="ECO:0007669"/>
    <property type="project" value="UniProtKB-UniRule"/>
</dbReference>
<protein>
    <recommendedName>
        <fullName evidence="13">DNA topoisomerase 2</fullName>
        <ecNumber evidence="13">5.6.2.2</ecNumber>
    </recommendedName>
</protein>
<feature type="compositionally biased region" description="Basic residues" evidence="15">
    <location>
        <begin position="1452"/>
        <end position="1464"/>
    </location>
</feature>
<feature type="compositionally biased region" description="Acidic residues" evidence="15">
    <location>
        <begin position="1265"/>
        <end position="1278"/>
    </location>
</feature>
<comment type="subunit">
    <text evidence="6 13">Homodimer.</text>
</comment>
<evidence type="ECO:0000256" key="7">
    <source>
        <dbReference type="ARBA" id="ARBA00022842"/>
    </source>
</evidence>
<dbReference type="InterPro" id="IPR036890">
    <property type="entry name" value="HATPase_C_sf"/>
</dbReference>
<evidence type="ECO:0000256" key="3">
    <source>
        <dbReference type="ARBA" id="ARBA00004604"/>
    </source>
</evidence>
<feature type="coiled-coil region" evidence="14">
    <location>
        <begin position="1050"/>
        <end position="1093"/>
    </location>
</feature>
<feature type="compositionally biased region" description="Acidic residues" evidence="15">
    <location>
        <begin position="1298"/>
        <end position="1314"/>
    </location>
</feature>
<dbReference type="OrthoDB" id="276498at2759"/>
<feature type="compositionally biased region" description="Low complexity" evidence="15">
    <location>
        <begin position="1016"/>
        <end position="1028"/>
    </location>
</feature>
<evidence type="ECO:0000256" key="1">
    <source>
        <dbReference type="ARBA" id="ARBA00000185"/>
    </source>
</evidence>
<dbReference type="InterPro" id="IPR013760">
    <property type="entry name" value="Topo_IIA-like_dom_sf"/>
</dbReference>
<dbReference type="SUPFAM" id="SSF56719">
    <property type="entry name" value="Type II DNA topoisomerase"/>
    <property type="match status" value="1"/>
</dbReference>
<evidence type="ECO:0000256" key="13">
    <source>
        <dbReference type="RuleBase" id="RU362094"/>
    </source>
</evidence>
<evidence type="ECO:0000256" key="8">
    <source>
        <dbReference type="ARBA" id="ARBA00023029"/>
    </source>
</evidence>
<dbReference type="Gene3D" id="3.30.1360.40">
    <property type="match status" value="1"/>
</dbReference>
<evidence type="ECO:0000256" key="14">
    <source>
        <dbReference type="SAM" id="Coils"/>
    </source>
</evidence>
<reference evidence="17 18" key="1">
    <citation type="submission" date="2014-06" db="EMBL/GenBank/DDBJ databases">
        <title>Genome evolution of avian class.</title>
        <authorList>
            <person name="Zhang G."/>
            <person name="Li C."/>
        </authorList>
    </citation>
    <scope>NUCLEOTIDE SEQUENCE [LARGE SCALE GENOMIC DNA]</scope>
    <source>
        <strain evidence="17">BGI_N305</strain>
    </source>
</reference>
<dbReference type="CDD" id="cd00187">
    <property type="entry name" value="TOP4c"/>
    <property type="match status" value="1"/>
</dbReference>
<feature type="compositionally biased region" description="Basic and acidic residues" evidence="15">
    <location>
        <begin position="1225"/>
        <end position="1235"/>
    </location>
</feature>
<dbReference type="Gene3D" id="3.90.199.10">
    <property type="entry name" value="Topoisomerase II, domain 5"/>
    <property type="match status" value="1"/>
</dbReference>
<dbReference type="FunFam" id="3.30.1360.40:FF:000003">
    <property type="entry name" value="DNA topoisomerase 2"/>
    <property type="match status" value="1"/>
</dbReference>
<feature type="domain" description="Topo IIA-type catalytic" evidence="16">
    <location>
        <begin position="627"/>
        <end position="1080"/>
    </location>
</feature>
<dbReference type="EMBL" id="KL671006">
    <property type="protein sequence ID" value="KFW80837.1"/>
    <property type="molecule type" value="Genomic_DNA"/>
</dbReference>
<keyword evidence="13" id="KW-0067">ATP-binding</keyword>
<dbReference type="FunFam" id="1.10.268.10:FF:000002">
    <property type="entry name" value="DNA topoisomerase 2"/>
    <property type="match status" value="1"/>
</dbReference>
<evidence type="ECO:0000259" key="16">
    <source>
        <dbReference type="PROSITE" id="PS52040"/>
    </source>
</evidence>
<dbReference type="Pfam" id="PF16898">
    <property type="entry name" value="TOPRIM_C"/>
    <property type="match status" value="1"/>
</dbReference>
<keyword evidence="18" id="KW-1185">Reference proteome</keyword>
<dbReference type="CDD" id="cd03481">
    <property type="entry name" value="TopoIIA_Trans_ScTopoIIA"/>
    <property type="match status" value="1"/>
</dbReference>
<organism evidence="17 18">
    <name type="scientific">Manacus vitellinus</name>
    <name type="common">golden-collared manakin</name>
    <dbReference type="NCBI Taxonomy" id="328815"/>
    <lineage>
        <taxon>Eukaryota</taxon>
        <taxon>Metazoa</taxon>
        <taxon>Chordata</taxon>
        <taxon>Craniata</taxon>
        <taxon>Vertebrata</taxon>
        <taxon>Euteleostomi</taxon>
        <taxon>Archelosauria</taxon>
        <taxon>Archosauria</taxon>
        <taxon>Dinosauria</taxon>
        <taxon>Saurischia</taxon>
        <taxon>Theropoda</taxon>
        <taxon>Coelurosauria</taxon>
        <taxon>Aves</taxon>
        <taxon>Neognathae</taxon>
        <taxon>Neoaves</taxon>
        <taxon>Telluraves</taxon>
        <taxon>Australaves</taxon>
        <taxon>Passeriformes</taxon>
        <taxon>Pipridae</taxon>
        <taxon>Manacus</taxon>
    </lineage>
</organism>
<dbReference type="FunFam" id="3.30.230.10:FF:000008">
    <property type="entry name" value="DNA topoisomerase 2"/>
    <property type="match status" value="1"/>
</dbReference>
<dbReference type="Gene3D" id="1.10.268.10">
    <property type="entry name" value="Topoisomerase, domain 3"/>
    <property type="match status" value="1"/>
</dbReference>
<dbReference type="GO" id="GO:0003677">
    <property type="term" value="F:DNA binding"/>
    <property type="evidence" value="ECO:0007669"/>
    <property type="project" value="UniProtKB-UniRule"/>
</dbReference>
<feature type="non-terminal residue" evidence="17">
    <location>
        <position position="1"/>
    </location>
</feature>
<dbReference type="FunFam" id="3.90.199.10:FF:000002">
    <property type="entry name" value="DNA topoisomerase 2"/>
    <property type="match status" value="1"/>
</dbReference>
<feature type="compositionally biased region" description="Basic residues" evidence="15">
    <location>
        <begin position="1428"/>
        <end position="1438"/>
    </location>
</feature>
<dbReference type="InterPro" id="IPR001241">
    <property type="entry name" value="Topo_IIA"/>
</dbReference>
<dbReference type="PRINTS" id="PR00418">
    <property type="entry name" value="TPI2FAMILY"/>
</dbReference>
<dbReference type="SUPFAM" id="SSF55874">
    <property type="entry name" value="ATPase domain of HSP90 chaperone/DNA topoisomerase II/histidine kinase"/>
    <property type="match status" value="1"/>
</dbReference>
<keyword evidence="14" id="KW-0175">Coiled coil</keyword>
<dbReference type="InterPro" id="IPR002205">
    <property type="entry name" value="Topo_IIA_dom_A"/>
</dbReference>
<dbReference type="GO" id="GO:0000819">
    <property type="term" value="P:sister chromatid segregation"/>
    <property type="evidence" value="ECO:0007669"/>
    <property type="project" value="TreeGrafter"/>
</dbReference>
<keyword evidence="13" id="KW-0547">Nucleotide-binding</keyword>
<dbReference type="GO" id="GO:0006265">
    <property type="term" value="P:DNA topological change"/>
    <property type="evidence" value="ECO:0007669"/>
    <property type="project" value="UniProtKB-UniRule"/>
</dbReference>
<dbReference type="Gene3D" id="3.30.565.10">
    <property type="entry name" value="Histidine kinase-like ATPase, C-terminal domain"/>
    <property type="match status" value="1"/>
</dbReference>
<dbReference type="STRING" id="328815.ENSMVIP00005024676"/>
<dbReference type="InterPro" id="IPR031660">
    <property type="entry name" value="TOPRIM_C"/>
</dbReference>
<dbReference type="Pfam" id="PF00521">
    <property type="entry name" value="DNA_topoisoIV"/>
    <property type="match status" value="1"/>
</dbReference>
<feature type="compositionally biased region" description="Basic and acidic residues" evidence="15">
    <location>
        <begin position="1249"/>
        <end position="1261"/>
    </location>
</feature>
<comment type="similarity">
    <text evidence="5 13">Belongs to the type II topoisomerase family.</text>
</comment>
<dbReference type="Proteomes" id="UP000053258">
    <property type="component" value="Unassembled WGS sequence"/>
</dbReference>
<keyword evidence="7" id="KW-0460">Magnesium</keyword>
<dbReference type="Pfam" id="PF00204">
    <property type="entry name" value="DNA_gyraseB"/>
    <property type="match status" value="1"/>
</dbReference>
<dbReference type="PROSITE" id="PS52040">
    <property type="entry name" value="TOPO_IIA"/>
    <property type="match status" value="1"/>
</dbReference>
<dbReference type="InterPro" id="IPR001154">
    <property type="entry name" value="TopoII_euk"/>
</dbReference>
<feature type="region of interest" description="Disordered" evidence="15">
    <location>
        <begin position="1001"/>
        <end position="1028"/>
    </location>
</feature>
<accession>A0A093Q9I7</accession>
<comment type="cofactor">
    <cofactor evidence="13">
        <name>Ca(2+)</name>
        <dbReference type="ChEBI" id="CHEBI:29108"/>
    </cofactor>
    <cofactor evidence="13">
        <name>Mg(2+)</name>
        <dbReference type="ChEBI" id="CHEBI:18420"/>
    </cofactor>
    <cofactor evidence="13">
        <name>Mn(2+)</name>
        <dbReference type="ChEBI" id="CHEBI:29035"/>
    </cofactor>
</comment>
<gene>
    <name evidence="17" type="ORF">N305_03871</name>
</gene>
<evidence type="ECO:0000256" key="9">
    <source>
        <dbReference type="ARBA" id="ARBA00023125"/>
    </source>
</evidence>
<evidence type="ECO:0000313" key="17">
    <source>
        <dbReference type="EMBL" id="KFW80837.1"/>
    </source>
</evidence>
<dbReference type="FunFam" id="3.30.565.10:FF:000004">
    <property type="entry name" value="DNA topoisomerase 2"/>
    <property type="match status" value="1"/>
</dbReference>
<dbReference type="Pfam" id="PF08070">
    <property type="entry name" value="DTHCT"/>
    <property type="match status" value="1"/>
</dbReference>
<dbReference type="Gene3D" id="3.40.50.670">
    <property type="match status" value="1"/>
</dbReference>
<dbReference type="InterPro" id="IPR013758">
    <property type="entry name" value="Topo_IIA_A/C_ab"/>
</dbReference>
<dbReference type="Gene3D" id="3.30.230.10">
    <property type="match status" value="1"/>
</dbReference>